<reference evidence="2 3" key="1">
    <citation type="journal article" date="2017" name="Mol. Plant">
        <title>The Genome of Medicinal Plant Macleaya cordata Provides New Insights into Benzylisoquinoline Alkaloids Metabolism.</title>
        <authorList>
            <person name="Liu X."/>
            <person name="Liu Y."/>
            <person name="Huang P."/>
            <person name="Ma Y."/>
            <person name="Qing Z."/>
            <person name="Tang Q."/>
            <person name="Cao H."/>
            <person name="Cheng P."/>
            <person name="Zheng Y."/>
            <person name="Yuan Z."/>
            <person name="Zhou Y."/>
            <person name="Liu J."/>
            <person name="Tang Z."/>
            <person name="Zhuo Y."/>
            <person name="Zhang Y."/>
            <person name="Yu L."/>
            <person name="Huang J."/>
            <person name="Yang P."/>
            <person name="Peng Q."/>
            <person name="Zhang J."/>
            <person name="Jiang W."/>
            <person name="Zhang Z."/>
            <person name="Lin K."/>
            <person name="Ro D.K."/>
            <person name="Chen X."/>
            <person name="Xiong X."/>
            <person name="Shang Y."/>
            <person name="Huang S."/>
            <person name="Zeng J."/>
        </authorList>
    </citation>
    <scope>NUCLEOTIDE SEQUENCE [LARGE SCALE GENOMIC DNA]</scope>
    <source>
        <strain evidence="3">cv. BLH2017</strain>
        <tissue evidence="2">Root</tissue>
    </source>
</reference>
<dbReference type="AlphaFoldDB" id="A0A200R058"/>
<dbReference type="OrthoDB" id="1938854at2759"/>
<feature type="transmembrane region" description="Helical" evidence="1">
    <location>
        <begin position="49"/>
        <end position="69"/>
    </location>
</feature>
<comment type="caution">
    <text evidence="2">The sequence shown here is derived from an EMBL/GenBank/DDBJ whole genome shotgun (WGS) entry which is preliminary data.</text>
</comment>
<keyword evidence="1" id="KW-0812">Transmembrane</keyword>
<proteinExistence type="predicted"/>
<dbReference type="STRING" id="56857.A0A200R058"/>
<dbReference type="PANTHER" id="PTHR46086">
    <property type="entry name" value="ALPHA/BETA-HYDROLASES SUPERFAMILY PROTEIN"/>
    <property type="match status" value="1"/>
</dbReference>
<dbReference type="PANTHER" id="PTHR46086:SF17">
    <property type="entry name" value="ALPHA_BETA-HYDROLASES SUPERFAMILY PROTEIN"/>
    <property type="match status" value="1"/>
</dbReference>
<keyword evidence="1" id="KW-1133">Transmembrane helix</keyword>
<accession>A0A200R058</accession>
<feature type="transmembrane region" description="Helical" evidence="1">
    <location>
        <begin position="75"/>
        <end position="98"/>
    </location>
</feature>
<gene>
    <name evidence="2" type="ORF">BVC80_5497g1</name>
</gene>
<protein>
    <submittedName>
        <fullName evidence="2">Uncharacterized protein</fullName>
    </submittedName>
</protein>
<dbReference type="InterPro" id="IPR044819">
    <property type="entry name" value="OBL-like"/>
</dbReference>
<sequence length="184" mass="20773">MAAASSEYMIYHPEKLRLIDIFSVLILRRRLSSSQFVEFHTDETKLGNVALPNLITIITLIIQKILALLDLPLRLLGQVVEFILNLVSLNGGILKLLLHIITWKLVIPKKDSAEYRSILGHIDGRLALYNYKTSSSLGSFIPKLGPIDTANEIRVLDLCMMAAKVSYENQEYVKNAVNNHWNVS</sequence>
<keyword evidence="3" id="KW-1185">Reference proteome</keyword>
<dbReference type="InParanoid" id="A0A200R058"/>
<dbReference type="EMBL" id="MVGT01000690">
    <property type="protein sequence ID" value="OVA16082.1"/>
    <property type="molecule type" value="Genomic_DNA"/>
</dbReference>
<keyword evidence="1" id="KW-0472">Membrane</keyword>
<dbReference type="OMA" id="LLHIITW"/>
<evidence type="ECO:0000313" key="2">
    <source>
        <dbReference type="EMBL" id="OVA16082.1"/>
    </source>
</evidence>
<evidence type="ECO:0000313" key="3">
    <source>
        <dbReference type="Proteomes" id="UP000195402"/>
    </source>
</evidence>
<dbReference type="Proteomes" id="UP000195402">
    <property type="component" value="Unassembled WGS sequence"/>
</dbReference>
<dbReference type="GO" id="GO:0006629">
    <property type="term" value="P:lipid metabolic process"/>
    <property type="evidence" value="ECO:0007669"/>
    <property type="project" value="InterPro"/>
</dbReference>
<dbReference type="GO" id="GO:0004806">
    <property type="term" value="F:triacylglycerol lipase activity"/>
    <property type="evidence" value="ECO:0007669"/>
    <property type="project" value="InterPro"/>
</dbReference>
<evidence type="ECO:0000256" key="1">
    <source>
        <dbReference type="SAM" id="Phobius"/>
    </source>
</evidence>
<name>A0A200R058_MACCD</name>
<organism evidence="2 3">
    <name type="scientific">Macleaya cordata</name>
    <name type="common">Five-seeded plume-poppy</name>
    <name type="synonym">Bocconia cordata</name>
    <dbReference type="NCBI Taxonomy" id="56857"/>
    <lineage>
        <taxon>Eukaryota</taxon>
        <taxon>Viridiplantae</taxon>
        <taxon>Streptophyta</taxon>
        <taxon>Embryophyta</taxon>
        <taxon>Tracheophyta</taxon>
        <taxon>Spermatophyta</taxon>
        <taxon>Magnoliopsida</taxon>
        <taxon>Ranunculales</taxon>
        <taxon>Papaveraceae</taxon>
        <taxon>Papaveroideae</taxon>
        <taxon>Macleaya</taxon>
    </lineage>
</organism>